<dbReference type="EMBL" id="BGZK01000554">
    <property type="protein sequence ID" value="GBP49889.1"/>
    <property type="molecule type" value="Genomic_DNA"/>
</dbReference>
<feature type="region of interest" description="Disordered" evidence="1">
    <location>
        <begin position="27"/>
        <end position="80"/>
    </location>
</feature>
<evidence type="ECO:0000313" key="3">
    <source>
        <dbReference type="Proteomes" id="UP000299102"/>
    </source>
</evidence>
<keyword evidence="3" id="KW-1185">Reference proteome</keyword>
<dbReference type="Proteomes" id="UP000299102">
    <property type="component" value="Unassembled WGS sequence"/>
</dbReference>
<gene>
    <name evidence="2" type="ORF">EVAR_29502_1</name>
</gene>
<protein>
    <submittedName>
        <fullName evidence="2">Uncharacterized protein</fullName>
    </submittedName>
</protein>
<name>A0A4C1WHQ2_EUMVA</name>
<organism evidence="2 3">
    <name type="scientific">Eumeta variegata</name>
    <name type="common">Bagworm moth</name>
    <name type="synonym">Eumeta japonica</name>
    <dbReference type="NCBI Taxonomy" id="151549"/>
    <lineage>
        <taxon>Eukaryota</taxon>
        <taxon>Metazoa</taxon>
        <taxon>Ecdysozoa</taxon>
        <taxon>Arthropoda</taxon>
        <taxon>Hexapoda</taxon>
        <taxon>Insecta</taxon>
        <taxon>Pterygota</taxon>
        <taxon>Neoptera</taxon>
        <taxon>Endopterygota</taxon>
        <taxon>Lepidoptera</taxon>
        <taxon>Glossata</taxon>
        <taxon>Ditrysia</taxon>
        <taxon>Tineoidea</taxon>
        <taxon>Psychidae</taxon>
        <taxon>Oiketicinae</taxon>
        <taxon>Eumeta</taxon>
    </lineage>
</organism>
<accession>A0A4C1WHQ2</accession>
<evidence type="ECO:0000256" key="1">
    <source>
        <dbReference type="SAM" id="MobiDB-lite"/>
    </source>
</evidence>
<reference evidence="2 3" key="1">
    <citation type="journal article" date="2019" name="Commun. Biol.">
        <title>The bagworm genome reveals a unique fibroin gene that provides high tensile strength.</title>
        <authorList>
            <person name="Kono N."/>
            <person name="Nakamura H."/>
            <person name="Ohtoshi R."/>
            <person name="Tomita M."/>
            <person name="Numata K."/>
            <person name="Arakawa K."/>
        </authorList>
    </citation>
    <scope>NUCLEOTIDE SEQUENCE [LARGE SCALE GENOMIC DNA]</scope>
</reference>
<feature type="compositionally biased region" description="Basic residues" evidence="1">
    <location>
        <begin position="44"/>
        <end position="58"/>
    </location>
</feature>
<comment type="caution">
    <text evidence="2">The sequence shown here is derived from an EMBL/GenBank/DDBJ whole genome shotgun (WGS) entry which is preliminary data.</text>
</comment>
<proteinExistence type="predicted"/>
<dbReference type="AlphaFoldDB" id="A0A4C1WHQ2"/>
<sequence>MCLFTSSAHVEIAATHCILLYDETNNGRKHSASSQISDQTRAGRAARTKKNNYRKRSAPRRDPKEYGGPPSDPTTDVNIGRASSVIIGLAKMSLDDTKNI</sequence>
<evidence type="ECO:0000313" key="2">
    <source>
        <dbReference type="EMBL" id="GBP49889.1"/>
    </source>
</evidence>